<gene>
    <name evidence="2" type="ORF">Kpol_1049p3</name>
</gene>
<dbReference type="GO" id="GO:0044572">
    <property type="term" value="P:[4Fe-4S] cluster assembly"/>
    <property type="evidence" value="ECO:0007669"/>
    <property type="project" value="TreeGrafter"/>
</dbReference>
<dbReference type="InterPro" id="IPR036065">
    <property type="entry name" value="BolA-like_sf"/>
</dbReference>
<sequence length="124" mass="14200">MRQPLIRNIIRMMSDSVPANKSIEGPIAKAISSKINGNFNELTKFEIYNDSYKHAGHHGMSESDNVTESHFRIELVTDEFKGIPLPKRHRIIFDLLSNEMDKIHALQIKARSQDEEARILAKSK</sequence>
<dbReference type="GeneID" id="5543858"/>
<protein>
    <recommendedName>
        <fullName evidence="4">BolA protein</fullName>
    </recommendedName>
</protein>
<dbReference type="PIRSF" id="PIRSF003113">
    <property type="entry name" value="BolA"/>
    <property type="match status" value="1"/>
</dbReference>
<dbReference type="Pfam" id="PF01722">
    <property type="entry name" value="BolA"/>
    <property type="match status" value="1"/>
</dbReference>
<evidence type="ECO:0000313" key="2">
    <source>
        <dbReference type="EMBL" id="EDO15746.1"/>
    </source>
</evidence>
<dbReference type="RefSeq" id="XP_001643604.1">
    <property type="nucleotide sequence ID" value="XM_001643554.1"/>
</dbReference>
<dbReference type="eggNOG" id="KOG2313">
    <property type="taxonomic scope" value="Eukaryota"/>
</dbReference>
<proteinExistence type="inferred from homology"/>
<evidence type="ECO:0000313" key="3">
    <source>
        <dbReference type="Proteomes" id="UP000000267"/>
    </source>
</evidence>
<dbReference type="HOGENOM" id="CLU_109462_2_0_1"/>
<dbReference type="OMA" id="FNDSYKH"/>
<dbReference type="SUPFAM" id="SSF82657">
    <property type="entry name" value="BolA-like"/>
    <property type="match status" value="1"/>
</dbReference>
<dbReference type="KEGG" id="vpo:Kpol_1049p3"/>
<dbReference type="EMBL" id="DS480446">
    <property type="protein sequence ID" value="EDO15746.1"/>
    <property type="molecule type" value="Genomic_DNA"/>
</dbReference>
<dbReference type="Proteomes" id="UP000000267">
    <property type="component" value="Unassembled WGS sequence"/>
</dbReference>
<dbReference type="PhylomeDB" id="A7TPP4"/>
<dbReference type="GO" id="GO:0005759">
    <property type="term" value="C:mitochondrial matrix"/>
    <property type="evidence" value="ECO:0007669"/>
    <property type="project" value="TreeGrafter"/>
</dbReference>
<organism evidence="3">
    <name type="scientific">Vanderwaltozyma polyspora (strain ATCC 22028 / DSM 70294 / BCRC 21397 / CBS 2163 / NBRC 10782 / NRRL Y-8283 / UCD 57-17)</name>
    <name type="common">Kluyveromyces polysporus</name>
    <dbReference type="NCBI Taxonomy" id="436907"/>
    <lineage>
        <taxon>Eukaryota</taxon>
        <taxon>Fungi</taxon>
        <taxon>Dikarya</taxon>
        <taxon>Ascomycota</taxon>
        <taxon>Saccharomycotina</taxon>
        <taxon>Saccharomycetes</taxon>
        <taxon>Saccharomycetales</taxon>
        <taxon>Saccharomycetaceae</taxon>
        <taxon>Vanderwaltozyma</taxon>
    </lineage>
</organism>
<dbReference type="PANTHER" id="PTHR46230">
    <property type="match status" value="1"/>
</dbReference>
<dbReference type="PANTHER" id="PTHR46230:SF7">
    <property type="entry name" value="BOLA-LIKE PROTEIN 1"/>
    <property type="match status" value="1"/>
</dbReference>
<evidence type="ECO:0008006" key="4">
    <source>
        <dbReference type="Google" id="ProtNLM"/>
    </source>
</evidence>
<dbReference type="STRING" id="436907.A7TPP4"/>
<dbReference type="Gene3D" id="3.30.300.90">
    <property type="entry name" value="BolA-like"/>
    <property type="match status" value="1"/>
</dbReference>
<dbReference type="OrthoDB" id="411584at2759"/>
<reference evidence="2 3" key="1">
    <citation type="journal article" date="2007" name="Proc. Natl. Acad. Sci. U.S.A.">
        <title>Independent sorting-out of thousands of duplicated gene pairs in two yeast species descended from a whole-genome duplication.</title>
        <authorList>
            <person name="Scannell D.R."/>
            <person name="Frank A.C."/>
            <person name="Conant G.C."/>
            <person name="Byrne K.P."/>
            <person name="Woolfit M."/>
            <person name="Wolfe K.H."/>
        </authorList>
    </citation>
    <scope>NUCLEOTIDE SEQUENCE [LARGE SCALE GENOMIC DNA]</scope>
    <source>
        <strain evidence="3">ATCC 22028 / DSM 70294 / BCRC 21397 / CBS 2163 / NBRC 10782 / NRRL Y-8283 / UCD 57-17</strain>
    </source>
</reference>
<dbReference type="FunCoup" id="A7TPP4">
    <property type="interactions" value="18"/>
</dbReference>
<accession>A7TPP4</accession>
<dbReference type="AlphaFoldDB" id="A7TPP4"/>
<dbReference type="InterPro" id="IPR002634">
    <property type="entry name" value="BolA"/>
</dbReference>
<keyword evidence="3" id="KW-1185">Reference proteome</keyword>
<evidence type="ECO:0000256" key="1">
    <source>
        <dbReference type="RuleBase" id="RU003860"/>
    </source>
</evidence>
<comment type="similarity">
    <text evidence="1">Belongs to the BolA/IbaG family.</text>
</comment>
<name>A7TPP4_VANPO</name>
<dbReference type="InParanoid" id="A7TPP4"/>